<organism evidence="2 3">
    <name type="scientific">Teladorsagia circumcincta</name>
    <name type="common">Brown stomach worm</name>
    <name type="synonym">Ostertagia circumcincta</name>
    <dbReference type="NCBI Taxonomy" id="45464"/>
    <lineage>
        <taxon>Eukaryota</taxon>
        <taxon>Metazoa</taxon>
        <taxon>Ecdysozoa</taxon>
        <taxon>Nematoda</taxon>
        <taxon>Chromadorea</taxon>
        <taxon>Rhabditida</taxon>
        <taxon>Rhabditina</taxon>
        <taxon>Rhabditomorpha</taxon>
        <taxon>Strongyloidea</taxon>
        <taxon>Trichostrongylidae</taxon>
        <taxon>Teladorsagia</taxon>
    </lineage>
</organism>
<dbReference type="PANTHER" id="PTHR15691">
    <property type="entry name" value="WASH COMPLEX SUBUNIT 5"/>
    <property type="match status" value="1"/>
</dbReference>
<name>A0A2G9UIA1_TELCI</name>
<accession>A0A2G9UIA1</accession>
<dbReference type="PANTHER" id="PTHR15691:SF6">
    <property type="entry name" value="WASH COMPLEX SUBUNIT 5"/>
    <property type="match status" value="1"/>
</dbReference>
<dbReference type="OrthoDB" id="565118at2759"/>
<dbReference type="InterPro" id="IPR019393">
    <property type="entry name" value="WASH_strumpellin"/>
</dbReference>
<evidence type="ECO:0000256" key="1">
    <source>
        <dbReference type="ARBA" id="ARBA00006224"/>
    </source>
</evidence>
<reference evidence="2 3" key="1">
    <citation type="submission" date="2015-09" db="EMBL/GenBank/DDBJ databases">
        <title>Draft genome of the parasitic nematode Teladorsagia circumcincta isolate WARC Sus (inbred).</title>
        <authorList>
            <person name="Mitreva M."/>
        </authorList>
    </citation>
    <scope>NUCLEOTIDE SEQUENCE [LARGE SCALE GENOMIC DNA]</scope>
    <source>
        <strain evidence="2 3">S</strain>
    </source>
</reference>
<comment type="similarity">
    <text evidence="1">Belongs to the strumpellin family.</text>
</comment>
<dbReference type="GO" id="GO:0140285">
    <property type="term" value="P:endosome fission"/>
    <property type="evidence" value="ECO:0007669"/>
    <property type="project" value="TreeGrafter"/>
</dbReference>
<sequence>MKHPSMPGLTKMTSTASESFLMNVREESNCILAEIVRLAGFVPPDFLDPSSSKYKLLILDFNYFTRTAHYEKIIEENEGTNDFGKLYVDRSTLIKWIFICLVFKPSTLKNDAIKMRQIVEDFFRDEWVIQLGLGLNVNLLDYWQSYRAALTAITNQVDINKAKSMATYHYNALSKLSIPQKASTYVQAIDIYSQFDAQALVLLLRASNFEMDFFTKTLEELDLEDKKNGDSVIQVKRRIAQVDEMYDLSGNLALAQHLQKLGTQLDCLSALYNVREEDERQAQRYADPSYLWPILGKIVVAREMADFDDNFRLAESTYTISNLSLGVSRMALKKVGMISINPKELLEEGIRRELAVELPSLLTMLDKNTSLEGGELYGKLEPSDLISDFRRP</sequence>
<protein>
    <submittedName>
        <fullName evidence="2">Uncharacterized protein</fullName>
    </submittedName>
</protein>
<keyword evidence="3" id="KW-1185">Reference proteome</keyword>
<dbReference type="EMBL" id="KZ346484">
    <property type="protein sequence ID" value="PIO69873.1"/>
    <property type="molecule type" value="Genomic_DNA"/>
</dbReference>
<dbReference type="GO" id="GO:0005768">
    <property type="term" value="C:endosome"/>
    <property type="evidence" value="ECO:0007669"/>
    <property type="project" value="TreeGrafter"/>
</dbReference>
<evidence type="ECO:0000313" key="3">
    <source>
        <dbReference type="Proteomes" id="UP000230423"/>
    </source>
</evidence>
<dbReference type="Proteomes" id="UP000230423">
    <property type="component" value="Unassembled WGS sequence"/>
</dbReference>
<dbReference type="AlphaFoldDB" id="A0A2G9UIA1"/>
<dbReference type="GO" id="GO:0071203">
    <property type="term" value="C:WASH complex"/>
    <property type="evidence" value="ECO:0007669"/>
    <property type="project" value="InterPro"/>
</dbReference>
<evidence type="ECO:0000313" key="2">
    <source>
        <dbReference type="EMBL" id="PIO69873.1"/>
    </source>
</evidence>
<dbReference type="GO" id="GO:0051125">
    <property type="term" value="P:regulation of actin nucleation"/>
    <property type="evidence" value="ECO:0007669"/>
    <property type="project" value="TreeGrafter"/>
</dbReference>
<proteinExistence type="inferred from homology"/>
<dbReference type="GO" id="GO:0007032">
    <property type="term" value="P:endosome organization"/>
    <property type="evidence" value="ECO:0007669"/>
    <property type="project" value="TreeGrafter"/>
</dbReference>
<gene>
    <name evidence="2" type="ORF">TELCIR_08291</name>
</gene>
<dbReference type="Pfam" id="PF10266">
    <property type="entry name" value="Strumpellin"/>
    <property type="match status" value="4"/>
</dbReference>
<dbReference type="GO" id="GO:0030041">
    <property type="term" value="P:actin filament polymerization"/>
    <property type="evidence" value="ECO:0007669"/>
    <property type="project" value="TreeGrafter"/>
</dbReference>